<dbReference type="SUPFAM" id="SSF47413">
    <property type="entry name" value="lambda repressor-like DNA-binding domains"/>
    <property type="match status" value="1"/>
</dbReference>
<name>A0A4P6JTZ2_KTERU</name>
<reference evidence="2 3" key="1">
    <citation type="submission" date="2019-01" db="EMBL/GenBank/DDBJ databases">
        <title>Ktedonosporobacter rubrisoli SCAWS-G2.</title>
        <authorList>
            <person name="Huang Y."/>
            <person name="Yan B."/>
        </authorList>
    </citation>
    <scope>NUCLEOTIDE SEQUENCE [LARGE SCALE GENOMIC DNA]</scope>
    <source>
        <strain evidence="2 3">SCAWS-G2</strain>
    </source>
</reference>
<dbReference type="Gene3D" id="1.10.260.40">
    <property type="entry name" value="lambda repressor-like DNA-binding domains"/>
    <property type="match status" value="1"/>
</dbReference>
<dbReference type="Proteomes" id="UP000290365">
    <property type="component" value="Chromosome"/>
</dbReference>
<dbReference type="PANTHER" id="PTHR35010">
    <property type="entry name" value="BLL4672 PROTEIN-RELATED"/>
    <property type="match status" value="1"/>
</dbReference>
<dbReference type="CDD" id="cd00093">
    <property type="entry name" value="HTH_XRE"/>
    <property type="match status" value="1"/>
</dbReference>
<keyword evidence="3" id="KW-1185">Reference proteome</keyword>
<proteinExistence type="predicted"/>
<sequence length="277" mass="31091">MSQIFTNPAPAYFPQSGWLSRGKAPPNARTAREELALLVGVGVTWYTWLEQGRDITVSAPVLESLARVLQLNEDEKVHLYILAREQIPVTPFPATPTVTPALQLILETMGVHPAYVLCPRWDVIAWNQAAARVYADFGALAERERNLIWLFFTDRRQRELFVNWEAEAQHALASFRISTQRFIGEAWLTQLTSELEEASPEFRAWWPRYALQGCKPCPRQLEHPRVGSLFLETTTFQLAAYPGLQMIVDTPVPGTDTAARLAALAEAGSKPQHLAAV</sequence>
<organism evidence="2 3">
    <name type="scientific">Ktedonosporobacter rubrisoli</name>
    <dbReference type="NCBI Taxonomy" id="2509675"/>
    <lineage>
        <taxon>Bacteria</taxon>
        <taxon>Bacillati</taxon>
        <taxon>Chloroflexota</taxon>
        <taxon>Ktedonobacteria</taxon>
        <taxon>Ktedonobacterales</taxon>
        <taxon>Ktedonosporobacteraceae</taxon>
        <taxon>Ktedonosporobacter</taxon>
    </lineage>
</organism>
<evidence type="ECO:0000313" key="3">
    <source>
        <dbReference type="Proteomes" id="UP000290365"/>
    </source>
</evidence>
<dbReference type="InterPro" id="IPR041413">
    <property type="entry name" value="MLTR_LBD"/>
</dbReference>
<dbReference type="AlphaFoldDB" id="A0A4P6JTZ2"/>
<evidence type="ECO:0000313" key="2">
    <source>
        <dbReference type="EMBL" id="QBD78924.1"/>
    </source>
</evidence>
<dbReference type="EMBL" id="CP035758">
    <property type="protein sequence ID" value="QBD78924.1"/>
    <property type="molecule type" value="Genomic_DNA"/>
</dbReference>
<evidence type="ECO:0000259" key="1">
    <source>
        <dbReference type="Pfam" id="PF17765"/>
    </source>
</evidence>
<accession>A0A4P6JTZ2</accession>
<gene>
    <name evidence="2" type="ORF">EPA93_24245</name>
</gene>
<dbReference type="KEGG" id="kbs:EPA93_24245"/>
<dbReference type="GO" id="GO:0003677">
    <property type="term" value="F:DNA binding"/>
    <property type="evidence" value="ECO:0007669"/>
    <property type="project" value="InterPro"/>
</dbReference>
<dbReference type="Pfam" id="PF17765">
    <property type="entry name" value="MLTR_LBD"/>
    <property type="match status" value="1"/>
</dbReference>
<dbReference type="Gene3D" id="3.30.450.180">
    <property type="match status" value="1"/>
</dbReference>
<dbReference type="InterPro" id="IPR001387">
    <property type="entry name" value="Cro/C1-type_HTH"/>
</dbReference>
<protein>
    <submittedName>
        <fullName evidence="2">XRE family transcriptional regulator</fullName>
    </submittedName>
</protein>
<dbReference type="OrthoDB" id="154603at2"/>
<dbReference type="InterPro" id="IPR010982">
    <property type="entry name" value="Lambda_DNA-bd_dom_sf"/>
</dbReference>
<dbReference type="Pfam" id="PF13560">
    <property type="entry name" value="HTH_31"/>
    <property type="match status" value="1"/>
</dbReference>
<feature type="domain" description="MmyB-like transcription regulator ligand binding" evidence="1">
    <location>
        <begin position="98"/>
        <end position="264"/>
    </location>
</feature>